<dbReference type="PANTHER" id="PTHR43235:SF1">
    <property type="entry name" value="GLUTAMINE AMIDOTRANSFERASE PB2B2.05-RELATED"/>
    <property type="match status" value="1"/>
</dbReference>
<feature type="compositionally biased region" description="Basic and acidic residues" evidence="1">
    <location>
        <begin position="241"/>
        <end position="256"/>
    </location>
</feature>
<accession>A0ABU6FNT9</accession>
<reference evidence="2 3" key="1">
    <citation type="submission" date="2022-11" db="EMBL/GenBank/DDBJ databases">
        <title>Comparative genomics analysis of Acidithiobacillus ferriphilus.</title>
        <authorList>
            <person name="Ma L."/>
        </authorList>
    </citation>
    <scope>NUCLEOTIDE SEQUENCE [LARGE SCALE GENOMIC DNA]</scope>
    <source>
        <strain evidence="2 3">DY15</strain>
    </source>
</reference>
<dbReference type="InterPro" id="IPR011697">
    <property type="entry name" value="Peptidase_C26"/>
</dbReference>
<feature type="region of interest" description="Disordered" evidence="1">
    <location>
        <begin position="236"/>
        <end position="274"/>
    </location>
</feature>
<dbReference type="SUPFAM" id="SSF52317">
    <property type="entry name" value="Class I glutamine amidotransferase-like"/>
    <property type="match status" value="1"/>
</dbReference>
<name>A0ABU6FNT9_9PROT</name>
<dbReference type="PROSITE" id="PS51273">
    <property type="entry name" value="GATASE_TYPE_1"/>
    <property type="match status" value="1"/>
</dbReference>
<dbReference type="EMBL" id="JAQGFR010000068">
    <property type="protein sequence ID" value="MEB8512949.1"/>
    <property type="molecule type" value="Genomic_DNA"/>
</dbReference>
<evidence type="ECO:0000313" key="3">
    <source>
        <dbReference type="Proteomes" id="UP001308776"/>
    </source>
</evidence>
<comment type="caution">
    <text evidence="2">The sequence shown here is derived from an EMBL/GenBank/DDBJ whole genome shotgun (WGS) entry which is preliminary data.</text>
</comment>
<protein>
    <submittedName>
        <fullName evidence="2">Gamma-glutamyl-gamma-aminobutyrate hydrolase family protein</fullName>
    </submittedName>
</protein>
<dbReference type="GO" id="GO:0016787">
    <property type="term" value="F:hydrolase activity"/>
    <property type="evidence" value="ECO:0007669"/>
    <property type="project" value="UniProtKB-KW"/>
</dbReference>
<dbReference type="InterPro" id="IPR044668">
    <property type="entry name" value="PuuD-like"/>
</dbReference>
<keyword evidence="3" id="KW-1185">Reference proteome</keyword>
<evidence type="ECO:0000256" key="1">
    <source>
        <dbReference type="SAM" id="MobiDB-lite"/>
    </source>
</evidence>
<gene>
    <name evidence="2" type="ORF">OW717_02700</name>
</gene>
<dbReference type="Proteomes" id="UP001308776">
    <property type="component" value="Unassembled WGS sequence"/>
</dbReference>
<dbReference type="RefSeq" id="WP_226834390.1">
    <property type="nucleotide sequence ID" value="NZ_JAAZTX010000017.1"/>
</dbReference>
<dbReference type="CDD" id="cd01745">
    <property type="entry name" value="GATase1_2"/>
    <property type="match status" value="1"/>
</dbReference>
<dbReference type="PANTHER" id="PTHR43235">
    <property type="entry name" value="GLUTAMINE AMIDOTRANSFERASE PB2B2.05-RELATED"/>
    <property type="match status" value="1"/>
</dbReference>
<dbReference type="InterPro" id="IPR029062">
    <property type="entry name" value="Class_I_gatase-like"/>
</dbReference>
<keyword evidence="2" id="KW-0378">Hydrolase</keyword>
<proteinExistence type="predicted"/>
<sequence>MSDPQPPVIALSAYEHNGKAFSLAPQYAAAVCRAGGLPIVFLPQCPEARIILSRCDALVLTGGGDISPDFYGAACDDSIHAVHPDRDTAEIALAQEAIARRIPMLGICRGLQIINVALGGDLLQDLPKSIGTRICHRNAEHNPIMHEVIVLPDTLLGGIVGRDTLEISSWHHQAIANMAPTLRINAIAEDGIIEAVDMPGNPDIFAVQWHPEHTAAGDPHQQALFNWLVQRATRRMARATAHGETKRPSGRKDARKAANAVAAKPAPREPAKSQ</sequence>
<dbReference type="Gene3D" id="3.40.50.880">
    <property type="match status" value="1"/>
</dbReference>
<evidence type="ECO:0000313" key="2">
    <source>
        <dbReference type="EMBL" id="MEB8512949.1"/>
    </source>
</evidence>
<dbReference type="Pfam" id="PF07722">
    <property type="entry name" value="Peptidase_C26"/>
    <property type="match status" value="1"/>
</dbReference>
<organism evidence="2 3">
    <name type="scientific">Acidithiobacillus ferriphilus</name>
    <dbReference type="NCBI Taxonomy" id="1689834"/>
    <lineage>
        <taxon>Bacteria</taxon>
        <taxon>Pseudomonadati</taxon>
        <taxon>Pseudomonadota</taxon>
        <taxon>Acidithiobacillia</taxon>
        <taxon>Acidithiobacillales</taxon>
        <taxon>Acidithiobacillaceae</taxon>
        <taxon>Acidithiobacillus</taxon>
    </lineage>
</organism>